<dbReference type="PROSITE" id="PS51186">
    <property type="entry name" value="GNAT"/>
    <property type="match status" value="1"/>
</dbReference>
<evidence type="ECO:0000313" key="2">
    <source>
        <dbReference type="EMBL" id="GAN36564.1"/>
    </source>
</evidence>
<keyword evidence="2" id="KW-0808">Transferase</keyword>
<dbReference type="Pfam" id="PF13508">
    <property type="entry name" value="Acetyltransf_7"/>
    <property type="match status" value="1"/>
</dbReference>
<feature type="domain" description="N-acetyltransferase" evidence="1">
    <location>
        <begin position="1"/>
        <end position="151"/>
    </location>
</feature>
<dbReference type="InterPro" id="IPR000182">
    <property type="entry name" value="GNAT_dom"/>
</dbReference>
<dbReference type="Proteomes" id="UP000032552">
    <property type="component" value="Unassembled WGS sequence"/>
</dbReference>
<organism evidence="2 3">
    <name type="scientific">Lacticaseibacillus paracasei NRIC 0644</name>
    <dbReference type="NCBI Taxonomy" id="1435038"/>
    <lineage>
        <taxon>Bacteria</taxon>
        <taxon>Bacillati</taxon>
        <taxon>Bacillota</taxon>
        <taxon>Bacilli</taxon>
        <taxon>Lactobacillales</taxon>
        <taxon>Lactobacillaceae</taxon>
        <taxon>Lacticaseibacillus</taxon>
    </lineage>
</organism>
<sequence>MTIRRIQQNDFADVDALLHAAFNASNRGYNGEAELVAGLRRDPNYDSALEVVAMMDGHLVGYGLMTAASITPDAHMQGVALAPLAVAPEYQGGGIGVAIVTELDMRATDLRRDFVSVVGDRQFFGRLGFQKAAKYKLDPPFPVVTEDHLIKELVPGVLASVRGKVNYPAPFLTQIAN</sequence>
<gene>
    <name evidence="2" type="ORF">LC0644_1153</name>
</gene>
<dbReference type="AlphaFoldDB" id="A0A0C9PWT4"/>
<evidence type="ECO:0000259" key="1">
    <source>
        <dbReference type="PROSITE" id="PS51186"/>
    </source>
</evidence>
<dbReference type="InterPro" id="IPR016181">
    <property type="entry name" value="Acyl_CoA_acyltransferase"/>
</dbReference>
<dbReference type="CDD" id="cd04301">
    <property type="entry name" value="NAT_SF"/>
    <property type="match status" value="1"/>
</dbReference>
<dbReference type="RefSeq" id="WP_003564441.1">
    <property type="nucleotide sequence ID" value="NZ_BAYM01000081.1"/>
</dbReference>
<dbReference type="GeneID" id="57089755"/>
<protein>
    <submittedName>
        <fullName evidence="2">Possible acetyltransferase</fullName>
    </submittedName>
</protein>
<comment type="caution">
    <text evidence="2">The sequence shown here is derived from an EMBL/GenBank/DDBJ whole genome shotgun (WGS) entry which is preliminary data.</text>
</comment>
<dbReference type="EMBL" id="BAYM01000081">
    <property type="protein sequence ID" value="GAN36564.1"/>
    <property type="molecule type" value="Genomic_DNA"/>
</dbReference>
<name>A0A0C9PWT4_LACPA</name>
<dbReference type="Gene3D" id="3.40.630.30">
    <property type="match status" value="1"/>
</dbReference>
<dbReference type="SUPFAM" id="SSF55729">
    <property type="entry name" value="Acyl-CoA N-acyltransferases (Nat)"/>
    <property type="match status" value="1"/>
</dbReference>
<evidence type="ECO:0000313" key="3">
    <source>
        <dbReference type="Proteomes" id="UP000032552"/>
    </source>
</evidence>
<accession>A0A0C9PWT4</accession>
<dbReference type="GO" id="GO:0016747">
    <property type="term" value="F:acyltransferase activity, transferring groups other than amino-acyl groups"/>
    <property type="evidence" value="ECO:0007669"/>
    <property type="project" value="InterPro"/>
</dbReference>
<proteinExistence type="predicted"/>
<reference evidence="3" key="1">
    <citation type="submission" date="2014-05" db="EMBL/GenBank/DDBJ databases">
        <title>Whole genome sequencing of Lactobacillus casei NRIC0644.</title>
        <authorList>
            <person name="Atarashi H."/>
            <person name="Yoshida Y."/>
            <person name="Fujimura S."/>
            <person name="Tanaka N."/>
            <person name="Shiwa Y."/>
            <person name="Yoshikawa H."/>
            <person name="Okada S."/>
            <person name="Nakagawa J."/>
        </authorList>
    </citation>
    <scope>NUCLEOTIDE SEQUENCE [LARGE SCALE GENOMIC DNA]</scope>
    <source>
        <strain evidence="3">NRIC0644</strain>
    </source>
</reference>